<dbReference type="EMBL" id="ASWA01000002">
    <property type="protein sequence ID" value="EOT68769.1"/>
    <property type="molecule type" value="Genomic_DNA"/>
</dbReference>
<dbReference type="AlphaFoldDB" id="R2PBI3"/>
<dbReference type="Proteomes" id="UP000014148">
    <property type="component" value="Unassembled WGS sequence"/>
</dbReference>
<dbReference type="RefSeq" id="WP_010739190.1">
    <property type="nucleotide sequence ID" value="NZ_KB946249.1"/>
</dbReference>
<dbReference type="InterPro" id="IPR021321">
    <property type="entry name" value="DUF2922"/>
</dbReference>
<feature type="region of interest" description="Disordered" evidence="1">
    <location>
        <begin position="1"/>
        <end position="24"/>
    </location>
</feature>
<evidence type="ECO:0000313" key="5">
    <source>
        <dbReference type="Proteomes" id="UP000014148"/>
    </source>
</evidence>
<organism evidence="2 4">
    <name type="scientific">Enterococcus malodoratus ATCC 43197</name>
    <dbReference type="NCBI Taxonomy" id="1158601"/>
    <lineage>
        <taxon>Bacteria</taxon>
        <taxon>Bacillati</taxon>
        <taxon>Bacillota</taxon>
        <taxon>Bacilli</taxon>
        <taxon>Lactobacillales</taxon>
        <taxon>Enterococcaceae</taxon>
        <taxon>Enterococcus</taxon>
    </lineage>
</organism>
<comment type="caution">
    <text evidence="2">The sequence shown here is derived from an EMBL/GenBank/DDBJ whole genome shotgun (WGS) entry which is preliminary data.</text>
</comment>
<sequence length="217" mass="24082">MRRLAATFENSNGKRRRLSVKEANPNKTPAEIKASLEKLTLLNIFEEEGVVLFKKVITAKFVEKTETIIIDKNEKRPLAKPAVKDALTESSVQSVTAVQERPQAACAEQGPESIQIPEDLCISEEKLASDILVQTVELPEGINPHKLTESQALALITACMPQNASLKDIRIEDQTNPAKIILTEQLAFEPILATQSPPVEPKKKSARLIDRIKKRNN</sequence>
<accession>R2PBI3</accession>
<dbReference type="eggNOG" id="ENOG5032KQE">
    <property type="taxonomic scope" value="Bacteria"/>
</dbReference>
<dbReference type="Proteomes" id="UP000013783">
    <property type="component" value="Unassembled WGS sequence"/>
</dbReference>
<dbReference type="STRING" id="71451.RV07_GL003792"/>
<dbReference type="Pfam" id="PF11148">
    <property type="entry name" value="DUF2922"/>
    <property type="match status" value="1"/>
</dbReference>
<evidence type="ECO:0000313" key="4">
    <source>
        <dbReference type="Proteomes" id="UP000013783"/>
    </source>
</evidence>
<keyword evidence="5" id="KW-1185">Reference proteome</keyword>
<evidence type="ECO:0008006" key="6">
    <source>
        <dbReference type="Google" id="ProtNLM"/>
    </source>
</evidence>
<reference evidence="2 4" key="1">
    <citation type="submission" date="2013-02" db="EMBL/GenBank/DDBJ databases">
        <title>The Genome Sequence of Enterococcus malodoratus ATCC_43197.</title>
        <authorList>
            <consortium name="The Broad Institute Genome Sequencing Platform"/>
            <consortium name="The Broad Institute Genome Sequencing Center for Infectious Disease"/>
            <person name="Earl A.M."/>
            <person name="Gilmore M.S."/>
            <person name="Lebreton F."/>
            <person name="Walker B."/>
            <person name="Young S.K."/>
            <person name="Zeng Q."/>
            <person name="Gargeya S."/>
            <person name="Fitzgerald M."/>
            <person name="Haas B."/>
            <person name="Abouelleil A."/>
            <person name="Alvarado L."/>
            <person name="Arachchi H.M."/>
            <person name="Berlin A.M."/>
            <person name="Chapman S.B."/>
            <person name="Dewar J."/>
            <person name="Goldberg J."/>
            <person name="Griggs A."/>
            <person name="Gujja S."/>
            <person name="Hansen M."/>
            <person name="Howarth C."/>
            <person name="Imamovic A."/>
            <person name="Larimer J."/>
            <person name="McCowan C."/>
            <person name="Murphy C."/>
            <person name="Neiman D."/>
            <person name="Pearson M."/>
            <person name="Priest M."/>
            <person name="Roberts A."/>
            <person name="Saif S."/>
            <person name="Shea T."/>
            <person name="Sisk P."/>
            <person name="Sykes S."/>
            <person name="Wortman J."/>
            <person name="Nusbaum C."/>
            <person name="Birren B."/>
        </authorList>
    </citation>
    <scope>NUCLEOTIDE SEQUENCE [LARGE SCALE GENOMIC DNA]</scope>
    <source>
        <strain evidence="2 4">ATCC 43197</strain>
    </source>
</reference>
<dbReference type="PATRIC" id="fig|1158601.3.peg.279"/>
<dbReference type="OrthoDB" id="2195168at2"/>
<protein>
    <recommendedName>
        <fullName evidence="6">DUF2922 family protein</fullName>
    </recommendedName>
</protein>
<reference evidence="3 5" key="2">
    <citation type="submission" date="2013-03" db="EMBL/GenBank/DDBJ databases">
        <title>The Genome Sequence of Enterococcus malodoratus ATCC_43197 (PacBio/Illumina hybrid assembly).</title>
        <authorList>
            <consortium name="The Broad Institute Genomics Platform"/>
            <consortium name="The Broad Institute Genome Sequencing Center for Infectious Disease"/>
            <person name="Earl A."/>
            <person name="Russ C."/>
            <person name="Gilmore M."/>
            <person name="Surin D."/>
            <person name="Walker B."/>
            <person name="Young S."/>
            <person name="Zeng Q."/>
            <person name="Gargeya S."/>
            <person name="Fitzgerald M."/>
            <person name="Haas B."/>
            <person name="Abouelleil A."/>
            <person name="Allen A.W."/>
            <person name="Alvarado L."/>
            <person name="Arachchi H.M."/>
            <person name="Berlin A.M."/>
            <person name="Chapman S.B."/>
            <person name="Gainer-Dewar J."/>
            <person name="Goldberg J."/>
            <person name="Griggs A."/>
            <person name="Gujja S."/>
            <person name="Hansen M."/>
            <person name="Howarth C."/>
            <person name="Imamovic A."/>
            <person name="Ireland A."/>
            <person name="Larimer J."/>
            <person name="McCowan C."/>
            <person name="Murphy C."/>
            <person name="Pearson M."/>
            <person name="Poon T.W."/>
            <person name="Priest M."/>
            <person name="Roberts A."/>
            <person name="Saif S."/>
            <person name="Shea T."/>
            <person name="Sisk P."/>
            <person name="Sykes S."/>
            <person name="Wortman J."/>
            <person name="Nusbaum C."/>
            <person name="Birren B."/>
        </authorList>
    </citation>
    <scope>NUCLEOTIDE SEQUENCE [LARGE SCALE GENOMIC DNA]</scope>
    <source>
        <strain evidence="3 5">ATCC 43197</strain>
    </source>
</reference>
<name>R2PBI3_9ENTE</name>
<evidence type="ECO:0000313" key="2">
    <source>
        <dbReference type="EMBL" id="EOH81687.1"/>
    </source>
</evidence>
<evidence type="ECO:0000313" key="3">
    <source>
        <dbReference type="EMBL" id="EOT68769.1"/>
    </source>
</evidence>
<proteinExistence type="predicted"/>
<dbReference type="EMBL" id="AJAK01000005">
    <property type="protein sequence ID" value="EOH81687.1"/>
    <property type="molecule type" value="Genomic_DNA"/>
</dbReference>
<gene>
    <name evidence="3" type="ORF">I585_00227</name>
    <name evidence="2" type="ORF">UAI_00295</name>
</gene>
<evidence type="ECO:0000256" key="1">
    <source>
        <dbReference type="SAM" id="MobiDB-lite"/>
    </source>
</evidence>